<reference evidence="4 5" key="1">
    <citation type="journal article" date="2015" name="Genome Announc.">
        <title>Expanding the biotechnology potential of lactobacilli through comparative genomics of 213 strains and associated genera.</title>
        <authorList>
            <person name="Sun Z."/>
            <person name="Harris H.M."/>
            <person name="McCann A."/>
            <person name="Guo C."/>
            <person name="Argimon S."/>
            <person name="Zhang W."/>
            <person name="Yang X."/>
            <person name="Jeffery I.B."/>
            <person name="Cooney J.C."/>
            <person name="Kagawa T.F."/>
            <person name="Liu W."/>
            <person name="Song Y."/>
            <person name="Salvetti E."/>
            <person name="Wrobel A."/>
            <person name="Rasinkangas P."/>
            <person name="Parkhill J."/>
            <person name="Rea M.C."/>
            <person name="O'Sullivan O."/>
            <person name="Ritari J."/>
            <person name="Douillard F.P."/>
            <person name="Paul Ross R."/>
            <person name="Yang R."/>
            <person name="Briner A.E."/>
            <person name="Felis G.E."/>
            <person name="de Vos W.M."/>
            <person name="Barrangou R."/>
            <person name="Klaenhammer T.R."/>
            <person name="Caufield P.W."/>
            <person name="Cui Y."/>
            <person name="Zhang H."/>
            <person name="O'Toole P.W."/>
        </authorList>
    </citation>
    <scope>NUCLEOTIDE SEQUENCE [LARGE SCALE GENOMIC DNA]</scope>
    <source>
        <strain evidence="4 5">DSM 13343</strain>
    </source>
</reference>
<sequence>MKGSLMMNIRYEKMDAWQDQARTFFKDHWQTDTMVVSSGEYRLADLNGIVAVTETNEVVGLVTYTVHGNAMEIVSLNSVEPNQGIGTKLMAAAEARAQATGLTKMVTTTTNDNLAAMRFYQKHGYRFAKVIRGSVDTARTLKPTVPEIGNDGIPIHDELLMNKDLPRL</sequence>
<dbReference type="SUPFAM" id="SSF55729">
    <property type="entry name" value="Acyl-CoA N-acyltransferases (Nat)"/>
    <property type="match status" value="1"/>
</dbReference>
<evidence type="ECO:0000313" key="5">
    <source>
        <dbReference type="Proteomes" id="UP000051790"/>
    </source>
</evidence>
<keyword evidence="2" id="KW-0012">Acyltransferase</keyword>
<evidence type="ECO:0000259" key="3">
    <source>
        <dbReference type="PROSITE" id="PS51186"/>
    </source>
</evidence>
<keyword evidence="1" id="KW-0808">Transferase</keyword>
<dbReference type="AlphaFoldDB" id="A0A0R1QHI2"/>
<accession>A0A0R1QHI2</accession>
<dbReference type="PROSITE" id="PS51186">
    <property type="entry name" value="GNAT"/>
    <property type="match status" value="1"/>
</dbReference>
<dbReference type="Pfam" id="PF00583">
    <property type="entry name" value="Acetyltransf_1"/>
    <property type="match status" value="1"/>
</dbReference>
<dbReference type="InterPro" id="IPR000182">
    <property type="entry name" value="GNAT_dom"/>
</dbReference>
<dbReference type="InterPro" id="IPR016181">
    <property type="entry name" value="Acyl_CoA_acyltransferase"/>
</dbReference>
<dbReference type="GO" id="GO:0016747">
    <property type="term" value="F:acyltransferase activity, transferring groups other than amino-acyl groups"/>
    <property type="evidence" value="ECO:0007669"/>
    <property type="project" value="InterPro"/>
</dbReference>
<dbReference type="Proteomes" id="UP000051790">
    <property type="component" value="Unassembled WGS sequence"/>
</dbReference>
<gene>
    <name evidence="4" type="ORF">FD01_GL001455</name>
</gene>
<organism evidence="4 5">
    <name type="scientific">Lacticaseibacillus manihotivorans DSM 13343 = JCM 12514</name>
    <dbReference type="NCBI Taxonomy" id="1423769"/>
    <lineage>
        <taxon>Bacteria</taxon>
        <taxon>Bacillati</taxon>
        <taxon>Bacillota</taxon>
        <taxon>Bacilli</taxon>
        <taxon>Lactobacillales</taxon>
        <taxon>Lactobacillaceae</taxon>
        <taxon>Lacticaseibacillus</taxon>
    </lineage>
</organism>
<dbReference type="PANTHER" id="PTHR43877">
    <property type="entry name" value="AMINOALKYLPHOSPHONATE N-ACETYLTRANSFERASE-RELATED-RELATED"/>
    <property type="match status" value="1"/>
</dbReference>
<dbReference type="InterPro" id="IPR050832">
    <property type="entry name" value="Bact_Acetyltransf"/>
</dbReference>
<feature type="domain" description="N-acetyltransferase" evidence="3">
    <location>
        <begin position="7"/>
        <end position="146"/>
    </location>
</feature>
<proteinExistence type="predicted"/>
<evidence type="ECO:0000256" key="1">
    <source>
        <dbReference type="ARBA" id="ARBA00022679"/>
    </source>
</evidence>
<dbReference type="Gene3D" id="3.40.630.30">
    <property type="match status" value="1"/>
</dbReference>
<comment type="caution">
    <text evidence="4">The sequence shown here is derived from an EMBL/GenBank/DDBJ whole genome shotgun (WGS) entry which is preliminary data.</text>
</comment>
<dbReference type="PATRIC" id="fig|1423769.4.peg.1562"/>
<dbReference type="EMBL" id="AZEU01000174">
    <property type="protein sequence ID" value="KRL44001.1"/>
    <property type="molecule type" value="Genomic_DNA"/>
</dbReference>
<evidence type="ECO:0000313" key="4">
    <source>
        <dbReference type="EMBL" id="KRL44001.1"/>
    </source>
</evidence>
<keyword evidence="5" id="KW-1185">Reference proteome</keyword>
<protein>
    <recommendedName>
        <fullName evidence="3">N-acetyltransferase domain-containing protein</fullName>
    </recommendedName>
</protein>
<name>A0A0R1QHI2_9LACO</name>
<evidence type="ECO:0000256" key="2">
    <source>
        <dbReference type="ARBA" id="ARBA00023315"/>
    </source>
</evidence>